<gene>
    <name evidence="4" type="ORF">HK23_10430</name>
</gene>
<dbReference type="SUPFAM" id="SSF48435">
    <property type="entry name" value="Bacterial muramidases"/>
    <property type="match status" value="1"/>
</dbReference>
<feature type="compositionally biased region" description="Low complexity" evidence="2">
    <location>
        <begin position="36"/>
        <end position="58"/>
    </location>
</feature>
<name>A0A1Y3G387_9PROT</name>
<dbReference type="GO" id="GO:0042597">
    <property type="term" value="C:periplasmic space"/>
    <property type="evidence" value="ECO:0007669"/>
    <property type="project" value="InterPro"/>
</dbReference>
<proteinExistence type="predicted"/>
<evidence type="ECO:0000313" key="5">
    <source>
        <dbReference type="Proteomes" id="UP000242683"/>
    </source>
</evidence>
<feature type="signal peptide" evidence="3">
    <location>
        <begin position="1"/>
        <end position="27"/>
    </location>
</feature>
<dbReference type="Proteomes" id="UP000242683">
    <property type="component" value="Unassembled WGS sequence"/>
</dbReference>
<feature type="region of interest" description="Disordered" evidence="2">
    <location>
        <begin position="29"/>
        <end position="58"/>
    </location>
</feature>
<accession>A0A1Y3G387</accession>
<dbReference type="EMBL" id="JOPG01000045">
    <property type="protein sequence ID" value="OUJ03678.1"/>
    <property type="molecule type" value="Genomic_DNA"/>
</dbReference>
<dbReference type="InterPro" id="IPR008939">
    <property type="entry name" value="Lytic_TGlycosylase_superhlx_U"/>
</dbReference>
<organism evidence="4 5">
    <name type="scientific">Acetobacter malorum</name>
    <dbReference type="NCBI Taxonomy" id="178901"/>
    <lineage>
        <taxon>Bacteria</taxon>
        <taxon>Pseudomonadati</taxon>
        <taxon>Pseudomonadota</taxon>
        <taxon>Alphaproteobacteria</taxon>
        <taxon>Acetobacterales</taxon>
        <taxon>Acetobacteraceae</taxon>
        <taxon>Acetobacter</taxon>
    </lineage>
</organism>
<dbReference type="GO" id="GO:0004553">
    <property type="term" value="F:hydrolase activity, hydrolyzing O-glycosyl compounds"/>
    <property type="evidence" value="ECO:0007669"/>
    <property type="project" value="InterPro"/>
</dbReference>
<dbReference type="Gene3D" id="1.25.20.10">
    <property type="entry name" value="Bacterial muramidases"/>
    <property type="match status" value="1"/>
</dbReference>
<feature type="chain" id="PRO_5012056577" evidence="3">
    <location>
        <begin position="28"/>
        <end position="418"/>
    </location>
</feature>
<evidence type="ECO:0000256" key="3">
    <source>
        <dbReference type="SAM" id="SignalP"/>
    </source>
</evidence>
<evidence type="ECO:0000256" key="1">
    <source>
        <dbReference type="ARBA" id="ARBA00022729"/>
    </source>
</evidence>
<comment type="caution">
    <text evidence="4">The sequence shown here is derived from an EMBL/GenBank/DDBJ whole genome shotgun (WGS) entry which is preliminary data.</text>
</comment>
<dbReference type="AlphaFoldDB" id="A0A1Y3G387"/>
<protein>
    <submittedName>
        <fullName evidence="4">Lytic murein transglycosylase</fullName>
    </submittedName>
</protein>
<evidence type="ECO:0000256" key="2">
    <source>
        <dbReference type="SAM" id="MobiDB-lite"/>
    </source>
</evidence>
<reference evidence="5" key="1">
    <citation type="submission" date="2014-06" db="EMBL/GenBank/DDBJ databases">
        <authorList>
            <person name="Winans N.J."/>
            <person name="Newell P.D."/>
            <person name="Douglas A.E."/>
        </authorList>
    </citation>
    <scope>NUCLEOTIDE SEQUENCE [LARGE SCALE GENOMIC DNA]</scope>
    <source>
        <strain evidence="5">DsW_057</strain>
    </source>
</reference>
<evidence type="ECO:0000313" key="4">
    <source>
        <dbReference type="EMBL" id="OUJ03678.1"/>
    </source>
</evidence>
<sequence length="418" mass="44495">MSVLHSSAWRRQAILPLAALLLSACSAPPETGEPTASSAPAEAVPQPVAAPSPSAGAGSSVSDRLTVWLSLVGSPHASAQEYADFLKTRPVWPRWQLLQSRMQQALAKETDPAVLGRLCTQTLSYGPALAQCAAQVGASSHLAAEAKQAWMNGNDAPAAASALSGAFPQALTQEASWLRFNREEKAGLLAAARQTVPYLSASRQKQAQARLAFRANDASAETLAAALPASEASDPYLILDHLRWLRTQKRDTDAAALWKSAGVEAEAKARHPAFWRERDALARELVLAGQNEDALFLANDTAVTGATRLDAQFLSGWIALQKLHNPTQAEVFFKPLADSSALITKSRGFYWLGRARLAAQDNTSAQADWQKAASYPGTFYGQMAAAKLAGNETTLLAPDHIPQSVTRALAAERDPAGS</sequence>
<keyword evidence="1 3" id="KW-0732">Signal</keyword>
<feature type="non-terminal residue" evidence="4">
    <location>
        <position position="418"/>
    </location>
</feature>